<protein>
    <submittedName>
        <fullName evidence="4">Putative iron-regulated protein</fullName>
    </submittedName>
</protein>
<dbReference type="CDD" id="cd14657">
    <property type="entry name" value="Imelysin_IrpA-like"/>
    <property type="match status" value="1"/>
</dbReference>
<dbReference type="EMBL" id="FPAS01000001">
    <property type="protein sequence ID" value="SFT47049.1"/>
    <property type="molecule type" value="Genomic_DNA"/>
</dbReference>
<evidence type="ECO:0000259" key="3">
    <source>
        <dbReference type="Pfam" id="PF09375"/>
    </source>
</evidence>
<dbReference type="OrthoDB" id="9764688at2"/>
<dbReference type="InterPro" id="IPR018976">
    <property type="entry name" value="Imelysin-like"/>
</dbReference>
<dbReference type="GO" id="GO:0030313">
    <property type="term" value="C:cell envelope"/>
    <property type="evidence" value="ECO:0007669"/>
    <property type="project" value="UniProtKB-SubCell"/>
</dbReference>
<dbReference type="InterPro" id="IPR038352">
    <property type="entry name" value="Imelysin_sf"/>
</dbReference>
<keyword evidence="2" id="KW-0732">Signal</keyword>
<organism evidence="4 5">
    <name type="scientific">Lishizhenia tianjinensis</name>
    <dbReference type="NCBI Taxonomy" id="477690"/>
    <lineage>
        <taxon>Bacteria</taxon>
        <taxon>Pseudomonadati</taxon>
        <taxon>Bacteroidota</taxon>
        <taxon>Flavobacteriia</taxon>
        <taxon>Flavobacteriales</taxon>
        <taxon>Crocinitomicaceae</taxon>
        <taxon>Lishizhenia</taxon>
    </lineage>
</organism>
<evidence type="ECO:0000313" key="4">
    <source>
        <dbReference type="EMBL" id="SFT47049.1"/>
    </source>
</evidence>
<dbReference type="Pfam" id="PF09375">
    <property type="entry name" value="Peptidase_M75"/>
    <property type="match status" value="1"/>
</dbReference>
<dbReference type="PROSITE" id="PS51257">
    <property type="entry name" value="PROKAR_LIPOPROTEIN"/>
    <property type="match status" value="1"/>
</dbReference>
<gene>
    <name evidence="4" type="ORF">SAMN05216474_0739</name>
</gene>
<dbReference type="Proteomes" id="UP000236454">
    <property type="component" value="Unassembled WGS sequence"/>
</dbReference>
<keyword evidence="5" id="KW-1185">Reference proteome</keyword>
<proteinExistence type="predicted"/>
<reference evidence="4 5" key="1">
    <citation type="submission" date="2016-10" db="EMBL/GenBank/DDBJ databases">
        <authorList>
            <person name="de Groot N.N."/>
        </authorList>
    </citation>
    <scope>NUCLEOTIDE SEQUENCE [LARGE SCALE GENOMIC DNA]</scope>
    <source>
        <strain evidence="4 5">CGMCC 1.7005</strain>
    </source>
</reference>
<dbReference type="AlphaFoldDB" id="A0A1I6Y962"/>
<evidence type="ECO:0000256" key="1">
    <source>
        <dbReference type="ARBA" id="ARBA00004196"/>
    </source>
</evidence>
<accession>A0A1I6Y962</accession>
<feature type="domain" description="Imelysin-like" evidence="3">
    <location>
        <begin position="38"/>
        <end position="367"/>
    </location>
</feature>
<dbReference type="RefSeq" id="WP_090246454.1">
    <property type="nucleotide sequence ID" value="NZ_FPAS01000001.1"/>
</dbReference>
<evidence type="ECO:0000313" key="5">
    <source>
        <dbReference type="Proteomes" id="UP000236454"/>
    </source>
</evidence>
<name>A0A1I6Y962_9FLAO</name>
<comment type="subcellular location">
    <subcellularLocation>
        <location evidence="1">Cell envelope</location>
    </subcellularLocation>
</comment>
<evidence type="ECO:0000256" key="2">
    <source>
        <dbReference type="ARBA" id="ARBA00022729"/>
    </source>
</evidence>
<dbReference type="STRING" id="477690.SAMN05216474_0739"/>
<dbReference type="Gene3D" id="1.20.1420.20">
    <property type="entry name" value="M75 peptidase, HXXE motif"/>
    <property type="match status" value="1"/>
</dbReference>
<sequence length="389" mass="42846">MYKIFIVITVLTIGLTACTKQKVASLQTEYQQTVAKIAYANYNDAYLTAVTLRESINVLIESPSQNTLDAAKEAWLAAREAYGQSEVFRFQEGPIDDVNGPEGLLNAWPLDEAYIDYVDGNTTAGIINDPSIEITPELLENANENGGEKNISVGYHAIEFLLWGQDDANTALMTPGNRPFTDFVTDGTGTASNQDRRGEYLKICADLLVDHLAYVKNQWAENGIYRRTFIEMDAKAAIDKILTGMGILSKSELASERMFVALDNQDQEDEHSCFSDNTHRDVILNAQGIYNLYFGTYTTIDGQTISGTSIQDILAKAEKDKEENYTAVFTETLAAVKEIPAPFDYALTQEAIGGNGPIMTAIKKLQNQGNEIANLASDLDLIISTELPE</sequence>